<proteinExistence type="predicted"/>
<reference evidence="1" key="5">
    <citation type="journal article" date="2021" name="G3 (Bethesda)">
        <title>Aegilops tauschii genome assembly Aet v5.0 features greater sequence contiguity and improved annotation.</title>
        <authorList>
            <person name="Wang L."/>
            <person name="Zhu T."/>
            <person name="Rodriguez J.C."/>
            <person name="Deal K.R."/>
            <person name="Dubcovsky J."/>
            <person name="McGuire P.E."/>
            <person name="Lux T."/>
            <person name="Spannagl M."/>
            <person name="Mayer K.F.X."/>
            <person name="Baldrich P."/>
            <person name="Meyers B.C."/>
            <person name="Huo N."/>
            <person name="Gu Y.Q."/>
            <person name="Zhou H."/>
            <person name="Devos K.M."/>
            <person name="Bennetzen J.L."/>
            <person name="Unver T."/>
            <person name="Budak H."/>
            <person name="Gulick P.J."/>
            <person name="Galiba G."/>
            <person name="Kalapos B."/>
            <person name="Nelson D.R."/>
            <person name="Li P."/>
            <person name="You F.M."/>
            <person name="Luo M.C."/>
            <person name="Dvorak J."/>
        </authorList>
    </citation>
    <scope>NUCLEOTIDE SEQUENCE [LARGE SCALE GENOMIC DNA]</scope>
    <source>
        <strain evidence="1">cv. AL8/78</strain>
    </source>
</reference>
<accession>A0A453LL56</accession>
<dbReference type="Gramene" id="AET5Gv20828000.4">
    <property type="protein sequence ID" value="AET5Gv20828000.4"/>
    <property type="gene ID" value="AET5Gv20828000"/>
</dbReference>
<dbReference type="Proteomes" id="UP000015105">
    <property type="component" value="Chromosome 5D"/>
</dbReference>
<reference evidence="2" key="1">
    <citation type="journal article" date="2014" name="Science">
        <title>Ancient hybridizations among the ancestral genomes of bread wheat.</title>
        <authorList>
            <consortium name="International Wheat Genome Sequencing Consortium,"/>
            <person name="Marcussen T."/>
            <person name="Sandve S.R."/>
            <person name="Heier L."/>
            <person name="Spannagl M."/>
            <person name="Pfeifer M."/>
            <person name="Jakobsen K.S."/>
            <person name="Wulff B.B."/>
            <person name="Steuernagel B."/>
            <person name="Mayer K.F."/>
            <person name="Olsen O.A."/>
        </authorList>
    </citation>
    <scope>NUCLEOTIDE SEQUENCE [LARGE SCALE GENOMIC DNA]</scope>
    <source>
        <strain evidence="2">cv. AL8/78</strain>
    </source>
</reference>
<keyword evidence="2" id="KW-1185">Reference proteome</keyword>
<reference evidence="1" key="4">
    <citation type="submission" date="2019-03" db="UniProtKB">
        <authorList>
            <consortium name="EnsemblPlants"/>
        </authorList>
    </citation>
    <scope>IDENTIFICATION</scope>
</reference>
<sequence>MLPPIQTLNRLSVEFPLAKTFTRAFWGDSSSTSFSRRSFNCRIDDEPPESYPEYKFAGVRVLLTNYNRRIEDYVIRVLSLSPYMGVCREK</sequence>
<evidence type="ECO:0000313" key="1">
    <source>
        <dbReference type="EnsemblPlants" id="AET5Gv20828000.4"/>
    </source>
</evidence>
<evidence type="ECO:0000313" key="2">
    <source>
        <dbReference type="Proteomes" id="UP000015105"/>
    </source>
</evidence>
<dbReference type="AlphaFoldDB" id="A0A453LL56"/>
<organism evidence="1 2">
    <name type="scientific">Aegilops tauschii subsp. strangulata</name>
    <name type="common">Goatgrass</name>
    <dbReference type="NCBI Taxonomy" id="200361"/>
    <lineage>
        <taxon>Eukaryota</taxon>
        <taxon>Viridiplantae</taxon>
        <taxon>Streptophyta</taxon>
        <taxon>Embryophyta</taxon>
        <taxon>Tracheophyta</taxon>
        <taxon>Spermatophyta</taxon>
        <taxon>Magnoliopsida</taxon>
        <taxon>Liliopsida</taxon>
        <taxon>Poales</taxon>
        <taxon>Poaceae</taxon>
        <taxon>BOP clade</taxon>
        <taxon>Pooideae</taxon>
        <taxon>Triticodae</taxon>
        <taxon>Triticeae</taxon>
        <taxon>Triticinae</taxon>
        <taxon>Aegilops</taxon>
    </lineage>
</organism>
<dbReference type="EnsemblPlants" id="AET5Gv20828000.4">
    <property type="protein sequence ID" value="AET5Gv20828000.4"/>
    <property type="gene ID" value="AET5Gv20828000"/>
</dbReference>
<name>A0A453LL56_AEGTS</name>
<reference evidence="2" key="2">
    <citation type="journal article" date="2017" name="Nat. Plants">
        <title>The Aegilops tauschii genome reveals multiple impacts of transposons.</title>
        <authorList>
            <person name="Zhao G."/>
            <person name="Zou C."/>
            <person name="Li K."/>
            <person name="Wang K."/>
            <person name="Li T."/>
            <person name="Gao L."/>
            <person name="Zhang X."/>
            <person name="Wang H."/>
            <person name="Yang Z."/>
            <person name="Liu X."/>
            <person name="Jiang W."/>
            <person name="Mao L."/>
            <person name="Kong X."/>
            <person name="Jiao Y."/>
            <person name="Jia J."/>
        </authorList>
    </citation>
    <scope>NUCLEOTIDE SEQUENCE [LARGE SCALE GENOMIC DNA]</scope>
    <source>
        <strain evidence="2">cv. AL8/78</strain>
    </source>
</reference>
<protein>
    <submittedName>
        <fullName evidence="1">Uncharacterized protein</fullName>
    </submittedName>
</protein>
<reference evidence="1" key="3">
    <citation type="journal article" date="2017" name="Nature">
        <title>Genome sequence of the progenitor of the wheat D genome Aegilops tauschii.</title>
        <authorList>
            <person name="Luo M.C."/>
            <person name="Gu Y.Q."/>
            <person name="Puiu D."/>
            <person name="Wang H."/>
            <person name="Twardziok S.O."/>
            <person name="Deal K.R."/>
            <person name="Huo N."/>
            <person name="Zhu T."/>
            <person name="Wang L."/>
            <person name="Wang Y."/>
            <person name="McGuire P.E."/>
            <person name="Liu S."/>
            <person name="Long H."/>
            <person name="Ramasamy R.K."/>
            <person name="Rodriguez J.C."/>
            <person name="Van S.L."/>
            <person name="Yuan L."/>
            <person name="Wang Z."/>
            <person name="Xia Z."/>
            <person name="Xiao L."/>
            <person name="Anderson O.D."/>
            <person name="Ouyang S."/>
            <person name="Liang Y."/>
            <person name="Zimin A.V."/>
            <person name="Pertea G."/>
            <person name="Qi P."/>
            <person name="Bennetzen J.L."/>
            <person name="Dai X."/>
            <person name="Dawson M.W."/>
            <person name="Muller H.G."/>
            <person name="Kugler K."/>
            <person name="Rivarola-Duarte L."/>
            <person name="Spannagl M."/>
            <person name="Mayer K.F.X."/>
            <person name="Lu F.H."/>
            <person name="Bevan M.W."/>
            <person name="Leroy P."/>
            <person name="Li P."/>
            <person name="You F.M."/>
            <person name="Sun Q."/>
            <person name="Liu Z."/>
            <person name="Lyons E."/>
            <person name="Wicker T."/>
            <person name="Salzberg S.L."/>
            <person name="Devos K.M."/>
            <person name="Dvorak J."/>
        </authorList>
    </citation>
    <scope>NUCLEOTIDE SEQUENCE [LARGE SCALE GENOMIC DNA]</scope>
    <source>
        <strain evidence="1">cv. AL8/78</strain>
    </source>
</reference>